<evidence type="ECO:0000256" key="3">
    <source>
        <dbReference type="ARBA" id="ARBA00022452"/>
    </source>
</evidence>
<keyword evidence="5" id="KW-0732">Signal</keyword>
<dbReference type="eggNOG" id="COG4771">
    <property type="taxonomic scope" value="Bacteria"/>
</dbReference>
<dbReference type="PANTHER" id="PTHR30069">
    <property type="entry name" value="TONB-DEPENDENT OUTER MEMBRANE RECEPTOR"/>
    <property type="match status" value="1"/>
</dbReference>
<keyword evidence="3" id="KW-1134">Transmembrane beta strand</keyword>
<accession>W7YIK7</accession>
<proteinExistence type="predicted"/>
<keyword evidence="7" id="KW-0998">Cell outer membrane</keyword>
<dbReference type="STRING" id="869213.GCA_000517085_01243"/>
<dbReference type="GO" id="GO:0009279">
    <property type="term" value="C:cell outer membrane"/>
    <property type="evidence" value="ECO:0007669"/>
    <property type="project" value="UniProtKB-SubCell"/>
</dbReference>
<dbReference type="Gene3D" id="2.40.170.20">
    <property type="entry name" value="TonB-dependent receptor, beta-barrel domain"/>
    <property type="match status" value="1"/>
</dbReference>
<dbReference type="Proteomes" id="UP000019402">
    <property type="component" value="Unassembled WGS sequence"/>
</dbReference>
<evidence type="ECO:0000256" key="7">
    <source>
        <dbReference type="ARBA" id="ARBA00023237"/>
    </source>
</evidence>
<dbReference type="GO" id="GO:0015344">
    <property type="term" value="F:siderophore uptake transmembrane transporter activity"/>
    <property type="evidence" value="ECO:0007669"/>
    <property type="project" value="TreeGrafter"/>
</dbReference>
<reference evidence="8 9" key="1">
    <citation type="journal article" date="2014" name="Genome Announc.">
        <title>Draft Genome Sequence of Cytophaga fermentans JCM 21142T, a Facultative Anaerobe Isolated from Marine Mud.</title>
        <authorList>
            <person name="Starns D."/>
            <person name="Oshima K."/>
            <person name="Suda W."/>
            <person name="Iino T."/>
            <person name="Yuki M."/>
            <person name="Inoue J."/>
            <person name="Kitamura K."/>
            <person name="Iida T."/>
            <person name="Darby A."/>
            <person name="Hattori M."/>
            <person name="Ohkuma M."/>
        </authorList>
    </citation>
    <scope>NUCLEOTIDE SEQUENCE [LARGE SCALE GENOMIC DNA]</scope>
    <source>
        <strain evidence="8 9">JCM 21142</strain>
    </source>
</reference>
<evidence type="ECO:0000256" key="4">
    <source>
        <dbReference type="ARBA" id="ARBA00022692"/>
    </source>
</evidence>
<evidence type="ECO:0000256" key="5">
    <source>
        <dbReference type="ARBA" id="ARBA00022729"/>
    </source>
</evidence>
<dbReference type="PANTHER" id="PTHR30069:SF29">
    <property type="entry name" value="HEMOGLOBIN AND HEMOGLOBIN-HAPTOGLOBIN-BINDING PROTEIN 1-RELATED"/>
    <property type="match status" value="1"/>
</dbReference>
<keyword evidence="2" id="KW-0813">Transport</keyword>
<dbReference type="AlphaFoldDB" id="W7YIK7"/>
<keyword evidence="8" id="KW-0675">Receptor</keyword>
<comment type="subcellular location">
    <subcellularLocation>
        <location evidence="1">Cell outer membrane</location>
        <topology evidence="1">Multi-pass membrane protein</topology>
    </subcellularLocation>
</comment>
<dbReference type="GO" id="GO:0044718">
    <property type="term" value="P:siderophore transmembrane transport"/>
    <property type="evidence" value="ECO:0007669"/>
    <property type="project" value="TreeGrafter"/>
</dbReference>
<evidence type="ECO:0000256" key="6">
    <source>
        <dbReference type="ARBA" id="ARBA00023136"/>
    </source>
</evidence>
<dbReference type="InterPro" id="IPR036942">
    <property type="entry name" value="Beta-barrel_TonB_sf"/>
</dbReference>
<name>W7YIK7_9BACT</name>
<dbReference type="EMBL" id="BAMD01000008">
    <property type="protein sequence ID" value="GAF02374.1"/>
    <property type="molecule type" value="Genomic_DNA"/>
</dbReference>
<keyword evidence="9" id="KW-1185">Reference proteome</keyword>
<evidence type="ECO:0000313" key="9">
    <source>
        <dbReference type="Proteomes" id="UP000019402"/>
    </source>
</evidence>
<keyword evidence="6" id="KW-0472">Membrane</keyword>
<gene>
    <name evidence="8" type="ORF">JCM21142_31008</name>
</gene>
<evidence type="ECO:0000256" key="2">
    <source>
        <dbReference type="ARBA" id="ARBA00022448"/>
    </source>
</evidence>
<organism evidence="8 9">
    <name type="scientific">Saccharicrinis fermentans DSM 9555 = JCM 21142</name>
    <dbReference type="NCBI Taxonomy" id="869213"/>
    <lineage>
        <taxon>Bacteria</taxon>
        <taxon>Pseudomonadati</taxon>
        <taxon>Bacteroidota</taxon>
        <taxon>Bacteroidia</taxon>
        <taxon>Marinilabiliales</taxon>
        <taxon>Marinilabiliaceae</taxon>
        <taxon>Saccharicrinis</taxon>
    </lineage>
</organism>
<evidence type="ECO:0000313" key="8">
    <source>
        <dbReference type="EMBL" id="GAF02374.1"/>
    </source>
</evidence>
<protein>
    <submittedName>
        <fullName evidence="8">Outer membrane cobalamin receptor protein</fullName>
    </submittedName>
</protein>
<dbReference type="InterPro" id="IPR039426">
    <property type="entry name" value="TonB-dep_rcpt-like"/>
</dbReference>
<sequence length="488" mass="54845">MDTTFIADEFMRDYAKAKEQGALNLGLSFSPSEKASLAYDASFQSSSVQTAYMDIGSVLSTRKSSSFSNSLNINIGKFEGHLSSVFGKLNAVQGLTGYEYDYREVNAKVGYLFKYKKLNIHPGFDANYAHYSDEDYVDVNSNTGLLNGTAELGTVQGSVRLDYTAFGKLRLAGAWMQGYFYQPQRGYSAYQFSTSYKAGENTLLRMVASKSNSSPFVLNTYMDKTIQIPMPTGVEESTGTNTLKKIGNEALDPQEMKMIEMGLRHKFMQNLQVDVSLFYNKTKNYAELVSEQKLTAGEEVTEPTQAAEQTVIIESMQNMDLKSQQIGLTASIKYVMNKKFNTAVFATIQNTSLHDYEVSNADQYEALTGENIDQQSLAENPSYLSFDHDYTPKWYGGALINYAPTPKWNFNVSFYGYSKQKSFYTKGNQFYNIEIDPKLSGNLKASYQLNDWIKLYVNARNISHSDSQEFLFTDKTGATYLGGLHIKF</sequence>
<dbReference type="SUPFAM" id="SSF56935">
    <property type="entry name" value="Porins"/>
    <property type="match status" value="1"/>
</dbReference>
<evidence type="ECO:0000256" key="1">
    <source>
        <dbReference type="ARBA" id="ARBA00004571"/>
    </source>
</evidence>
<comment type="caution">
    <text evidence="8">The sequence shown here is derived from an EMBL/GenBank/DDBJ whole genome shotgun (WGS) entry which is preliminary data.</text>
</comment>
<keyword evidence="4" id="KW-0812">Transmembrane</keyword>